<dbReference type="Proteomes" id="UP000198925">
    <property type="component" value="Unassembled WGS sequence"/>
</dbReference>
<evidence type="ECO:0000313" key="7">
    <source>
        <dbReference type="EMBL" id="SDC45711.1"/>
    </source>
</evidence>
<keyword evidence="4" id="KW-0560">Oxidoreductase</keyword>
<dbReference type="SUPFAM" id="SSF56645">
    <property type="entry name" value="Acyl-CoA dehydrogenase NM domain-like"/>
    <property type="match status" value="1"/>
</dbReference>
<feature type="domain" description="Acyl-CoA oxidase/dehydrogenase middle" evidence="5">
    <location>
        <begin position="129"/>
        <end position="226"/>
    </location>
</feature>
<dbReference type="Gene3D" id="1.10.540.10">
    <property type="entry name" value="Acyl-CoA dehydrogenase/oxidase, N-terminal domain"/>
    <property type="match status" value="1"/>
</dbReference>
<keyword evidence="3" id="KW-0274">FAD</keyword>
<keyword evidence="8" id="KW-1185">Reference proteome</keyword>
<evidence type="ECO:0000256" key="4">
    <source>
        <dbReference type="ARBA" id="ARBA00023002"/>
    </source>
</evidence>
<accession>A0A1G6LR88</accession>
<dbReference type="Pfam" id="PF02771">
    <property type="entry name" value="Acyl-CoA_dh_N"/>
    <property type="match status" value="1"/>
</dbReference>
<evidence type="ECO:0000259" key="6">
    <source>
        <dbReference type="Pfam" id="PF02771"/>
    </source>
</evidence>
<evidence type="ECO:0000256" key="3">
    <source>
        <dbReference type="ARBA" id="ARBA00022827"/>
    </source>
</evidence>
<dbReference type="InterPro" id="IPR052161">
    <property type="entry name" value="Mycobact_Acyl-CoA_DH"/>
</dbReference>
<dbReference type="InterPro" id="IPR013786">
    <property type="entry name" value="AcylCoA_DH/ox_N"/>
</dbReference>
<dbReference type="FunFam" id="2.40.110.10:FF:000011">
    <property type="entry name" value="Acyl-CoA dehydrogenase FadE34"/>
    <property type="match status" value="1"/>
</dbReference>
<dbReference type="GO" id="GO:0003995">
    <property type="term" value="F:acyl-CoA dehydrogenase activity"/>
    <property type="evidence" value="ECO:0007669"/>
    <property type="project" value="InterPro"/>
</dbReference>
<dbReference type="InterPro" id="IPR006091">
    <property type="entry name" value="Acyl-CoA_Oxase/DH_mid-dom"/>
</dbReference>
<dbReference type="STRING" id="938405.SAMN02927895_01718"/>
<protein>
    <submittedName>
        <fullName evidence="7">Acyl-CoA dehydrogenase</fullName>
    </submittedName>
</protein>
<keyword evidence="2" id="KW-0285">Flavoprotein</keyword>
<comment type="cofactor">
    <cofactor evidence="1">
        <name>FAD</name>
        <dbReference type="ChEBI" id="CHEBI:57692"/>
    </cofactor>
</comment>
<dbReference type="Gene3D" id="2.40.110.10">
    <property type="entry name" value="Butyryl-CoA Dehydrogenase, subunit A, domain 2"/>
    <property type="match status" value="1"/>
</dbReference>
<name>A0A1G6LR88_9PROT</name>
<dbReference type="Pfam" id="PF02770">
    <property type="entry name" value="Acyl-CoA_dh_M"/>
    <property type="match status" value="1"/>
</dbReference>
<proteinExistence type="predicted"/>
<dbReference type="InterPro" id="IPR046373">
    <property type="entry name" value="Acyl-CoA_Oxase/DH_mid-dom_sf"/>
</dbReference>
<sequence>MPSLQFPLRDTPAEAPALRAELRAFLAEAGRDWPPMVPAYSWMGFDREFSREVGKRGWIGMTWPKAYGGGERTALERYVVLEEMLAVGAPVGAHWIGDRQSGPLILRLGTEEQRREFLPRIVRGELAFAIGLSEPDSGSDLASLRTRAEKVPGGWKVNGRKVWTSSAHRCDFMIALLRTAPAPDPKAKHQGLSQFLVDLRSSGLSIRPILDLVGQDGFNEITFDDVFVPDSMLVGQEGNGWEQATAELAFERAGPERYLSSLPLLVEALDDLRAEPAAPEAVGRLLARAATLRQMSFSVAGMLQEGHTPAREAALVKDAGNDFEQALPETIRGLVDPARTPPQVLEMLGLMTMVARSYSLRGGTREILRGIIARQLGLR</sequence>
<evidence type="ECO:0000256" key="1">
    <source>
        <dbReference type="ARBA" id="ARBA00001974"/>
    </source>
</evidence>
<organism evidence="7 8">
    <name type="scientific">Belnapia rosea</name>
    <dbReference type="NCBI Taxonomy" id="938405"/>
    <lineage>
        <taxon>Bacteria</taxon>
        <taxon>Pseudomonadati</taxon>
        <taxon>Pseudomonadota</taxon>
        <taxon>Alphaproteobacteria</taxon>
        <taxon>Acetobacterales</taxon>
        <taxon>Roseomonadaceae</taxon>
        <taxon>Belnapia</taxon>
    </lineage>
</organism>
<dbReference type="EMBL" id="FMZX01000001">
    <property type="protein sequence ID" value="SDC45711.1"/>
    <property type="molecule type" value="Genomic_DNA"/>
</dbReference>
<dbReference type="InterPro" id="IPR006089">
    <property type="entry name" value="Acyl-CoA_DH_CS"/>
</dbReference>
<feature type="domain" description="Acyl-CoA dehydrogenase/oxidase N-terminal" evidence="6">
    <location>
        <begin position="14"/>
        <end position="125"/>
    </location>
</feature>
<dbReference type="InterPro" id="IPR037069">
    <property type="entry name" value="AcylCoA_DH/ox_N_sf"/>
</dbReference>
<dbReference type="GO" id="GO:0050660">
    <property type="term" value="F:flavin adenine dinucleotide binding"/>
    <property type="evidence" value="ECO:0007669"/>
    <property type="project" value="InterPro"/>
</dbReference>
<evidence type="ECO:0000256" key="2">
    <source>
        <dbReference type="ARBA" id="ARBA00022630"/>
    </source>
</evidence>
<dbReference type="GO" id="GO:0005886">
    <property type="term" value="C:plasma membrane"/>
    <property type="evidence" value="ECO:0007669"/>
    <property type="project" value="TreeGrafter"/>
</dbReference>
<dbReference type="PANTHER" id="PTHR43292">
    <property type="entry name" value="ACYL-COA DEHYDROGENASE"/>
    <property type="match status" value="1"/>
</dbReference>
<dbReference type="RefSeq" id="WP_090660961.1">
    <property type="nucleotide sequence ID" value="NZ_FMZX01000001.1"/>
</dbReference>
<evidence type="ECO:0000313" key="8">
    <source>
        <dbReference type="Proteomes" id="UP000198925"/>
    </source>
</evidence>
<gene>
    <name evidence="7" type="ORF">SAMN04487779_1001982</name>
</gene>
<dbReference type="Gene3D" id="1.20.140.10">
    <property type="entry name" value="Butyryl-CoA Dehydrogenase, subunit A, domain 3"/>
    <property type="match status" value="1"/>
</dbReference>
<dbReference type="InterPro" id="IPR009100">
    <property type="entry name" value="AcylCoA_DH/oxidase_NM_dom_sf"/>
</dbReference>
<evidence type="ECO:0000259" key="5">
    <source>
        <dbReference type="Pfam" id="PF02770"/>
    </source>
</evidence>
<dbReference type="PROSITE" id="PS00072">
    <property type="entry name" value="ACYL_COA_DH_1"/>
    <property type="match status" value="1"/>
</dbReference>
<reference evidence="7 8" key="1">
    <citation type="submission" date="2016-10" db="EMBL/GenBank/DDBJ databases">
        <authorList>
            <person name="de Groot N.N."/>
        </authorList>
    </citation>
    <scope>NUCLEOTIDE SEQUENCE [LARGE SCALE GENOMIC DNA]</scope>
    <source>
        <strain evidence="7 8">CPCC 100156</strain>
    </source>
</reference>
<dbReference type="AlphaFoldDB" id="A0A1G6LR88"/>
<dbReference type="PANTHER" id="PTHR43292:SF4">
    <property type="entry name" value="ACYL-COA DEHYDROGENASE FADE34"/>
    <property type="match status" value="1"/>
</dbReference>